<proteinExistence type="predicted"/>
<reference evidence="3 4" key="1">
    <citation type="submission" date="2016-07" db="EMBL/GenBank/DDBJ databases">
        <title>Pervasive Adenine N6-methylation of Active Genes in Fungi.</title>
        <authorList>
            <consortium name="DOE Joint Genome Institute"/>
            <person name="Mondo S.J."/>
            <person name="Dannebaum R.O."/>
            <person name="Kuo R.C."/>
            <person name="Labutti K."/>
            <person name="Haridas S."/>
            <person name="Kuo A."/>
            <person name="Salamov A."/>
            <person name="Ahrendt S.R."/>
            <person name="Lipzen A."/>
            <person name="Sullivan W."/>
            <person name="Andreopoulos W.B."/>
            <person name="Clum A."/>
            <person name="Lindquist E."/>
            <person name="Daum C."/>
            <person name="Ramamoorthy G.K."/>
            <person name="Gryganskyi A."/>
            <person name="Culley D."/>
            <person name="Magnuson J.K."/>
            <person name="James T.Y."/>
            <person name="O'Malley M.A."/>
            <person name="Stajich J.E."/>
            <person name="Spatafora J.W."/>
            <person name="Visel A."/>
            <person name="Grigoriev I.V."/>
        </authorList>
    </citation>
    <scope>NUCLEOTIDE SEQUENCE [LARGE SCALE GENOMIC DNA]</scope>
    <source>
        <strain evidence="3 4">CBS 129021</strain>
    </source>
</reference>
<dbReference type="PANTHER" id="PTHR13593:SF146">
    <property type="entry name" value="PLC-LIKE PHOSPHODIESTERASE"/>
    <property type="match status" value="1"/>
</dbReference>
<dbReference type="SUPFAM" id="SSF51695">
    <property type="entry name" value="PLC-like phosphodiesterases"/>
    <property type="match status" value="1"/>
</dbReference>
<feature type="compositionally biased region" description="Polar residues" evidence="1">
    <location>
        <begin position="297"/>
        <end position="323"/>
    </location>
</feature>
<accession>A0A1Y2DHA4</accession>
<feature type="signal peptide" evidence="2">
    <location>
        <begin position="1"/>
        <end position="28"/>
    </location>
</feature>
<dbReference type="OrthoDB" id="7984201at2759"/>
<evidence type="ECO:0000256" key="1">
    <source>
        <dbReference type="SAM" id="MobiDB-lite"/>
    </source>
</evidence>
<gene>
    <name evidence="3" type="ORF">BCR38DRAFT_447502</name>
</gene>
<dbReference type="GO" id="GO:0006629">
    <property type="term" value="P:lipid metabolic process"/>
    <property type="evidence" value="ECO:0007669"/>
    <property type="project" value="InterPro"/>
</dbReference>
<sequence length="366" mass="39417">MIRPSELTRSKLFTLFLLVGVLARGAAAATCNGHAALCDRRYSNITFIGSHDSAFVGTGLADNQLEPIDRQLASGIRFLQIQTHDSNGTIELCHTLCLLEDAGTLSGYLGTVKTFLDSNPEEVITLLLTNPDKKTGIEFNEVFQGAGVDVYAFVPPGNLTLDTWPTLGEMVGSGKRLVVFMDYLADKSVPYILDEFNSFMFETPFDTTDPVFPQCNIDRPSGASPAGRMSLVNHFLDTNTSGLLIPDRSAAETTNSAASIMAQVNICTGLYNRNPNFILLDWISIGDAITVQDQLNGENSTQVSTPANQTSENSGQTGGSQQDPSKETGGQGPATDSVANSLFQRWRETPSNIAVVLACTILFMAI</sequence>
<dbReference type="STRING" id="1141098.A0A1Y2DHA4"/>
<dbReference type="AlphaFoldDB" id="A0A1Y2DHA4"/>
<dbReference type="GO" id="GO:0008081">
    <property type="term" value="F:phosphoric diester hydrolase activity"/>
    <property type="evidence" value="ECO:0007669"/>
    <property type="project" value="InterPro"/>
</dbReference>
<dbReference type="Gene3D" id="3.20.20.190">
    <property type="entry name" value="Phosphatidylinositol (PI) phosphodiesterase"/>
    <property type="match status" value="1"/>
</dbReference>
<dbReference type="EMBL" id="MCFJ01000016">
    <property type="protein sequence ID" value="ORY58506.1"/>
    <property type="molecule type" value="Genomic_DNA"/>
</dbReference>
<feature type="region of interest" description="Disordered" evidence="1">
    <location>
        <begin position="297"/>
        <end position="337"/>
    </location>
</feature>
<evidence type="ECO:0000256" key="2">
    <source>
        <dbReference type="SAM" id="SignalP"/>
    </source>
</evidence>
<dbReference type="RefSeq" id="XP_040711423.1">
    <property type="nucleotide sequence ID" value="XM_040861156.1"/>
</dbReference>
<dbReference type="Proteomes" id="UP000193689">
    <property type="component" value="Unassembled WGS sequence"/>
</dbReference>
<protein>
    <submittedName>
        <fullName evidence="3">PLC-like phosphodiesterase</fullName>
    </submittedName>
</protein>
<organism evidence="3 4">
    <name type="scientific">Pseudomassariella vexata</name>
    <dbReference type="NCBI Taxonomy" id="1141098"/>
    <lineage>
        <taxon>Eukaryota</taxon>
        <taxon>Fungi</taxon>
        <taxon>Dikarya</taxon>
        <taxon>Ascomycota</taxon>
        <taxon>Pezizomycotina</taxon>
        <taxon>Sordariomycetes</taxon>
        <taxon>Xylariomycetidae</taxon>
        <taxon>Amphisphaeriales</taxon>
        <taxon>Pseudomassariaceae</taxon>
        <taxon>Pseudomassariella</taxon>
    </lineage>
</organism>
<evidence type="ECO:0000313" key="4">
    <source>
        <dbReference type="Proteomes" id="UP000193689"/>
    </source>
</evidence>
<name>A0A1Y2DHA4_9PEZI</name>
<keyword evidence="4" id="KW-1185">Reference proteome</keyword>
<comment type="caution">
    <text evidence="3">The sequence shown here is derived from an EMBL/GenBank/DDBJ whole genome shotgun (WGS) entry which is preliminary data.</text>
</comment>
<dbReference type="InParanoid" id="A0A1Y2DHA4"/>
<feature type="chain" id="PRO_5012440694" evidence="2">
    <location>
        <begin position="29"/>
        <end position="366"/>
    </location>
</feature>
<evidence type="ECO:0000313" key="3">
    <source>
        <dbReference type="EMBL" id="ORY58506.1"/>
    </source>
</evidence>
<dbReference type="InterPro" id="IPR017946">
    <property type="entry name" value="PLC-like_Pdiesterase_TIM-brl"/>
</dbReference>
<keyword evidence="2" id="KW-0732">Signal</keyword>
<dbReference type="Pfam" id="PF26146">
    <property type="entry name" value="PI-PLC_X"/>
    <property type="match status" value="1"/>
</dbReference>
<dbReference type="PANTHER" id="PTHR13593">
    <property type="match status" value="1"/>
</dbReference>
<dbReference type="GeneID" id="63777368"/>
<dbReference type="InterPro" id="IPR051057">
    <property type="entry name" value="PI-PLC_domain"/>
</dbReference>